<keyword evidence="5" id="KW-0862">Zinc</keyword>
<feature type="region of interest" description="Disordered" evidence="6">
    <location>
        <begin position="121"/>
        <end position="160"/>
    </location>
</feature>
<dbReference type="InterPro" id="IPR006127">
    <property type="entry name" value="ZnuA-like"/>
</dbReference>
<feature type="signal peptide" evidence="7">
    <location>
        <begin position="1"/>
        <end position="21"/>
    </location>
</feature>
<dbReference type="PANTHER" id="PTHR42953">
    <property type="entry name" value="HIGH-AFFINITY ZINC UPTAKE SYSTEM PROTEIN ZNUA-RELATED"/>
    <property type="match status" value="1"/>
</dbReference>
<evidence type="ECO:0000256" key="7">
    <source>
        <dbReference type="SAM" id="SignalP"/>
    </source>
</evidence>
<evidence type="ECO:0000256" key="5">
    <source>
        <dbReference type="ARBA" id="ARBA00022906"/>
    </source>
</evidence>
<keyword evidence="5" id="KW-0864">Zinc transport</keyword>
<dbReference type="GO" id="GO:0006829">
    <property type="term" value="P:zinc ion transport"/>
    <property type="evidence" value="ECO:0007669"/>
    <property type="project" value="UniProtKB-KW"/>
</dbReference>
<dbReference type="Pfam" id="PF01297">
    <property type="entry name" value="ZnuA"/>
    <property type="match status" value="1"/>
</dbReference>
<keyword evidence="5" id="KW-0406">Ion transport</keyword>
<evidence type="ECO:0000313" key="9">
    <source>
        <dbReference type="Proteomes" id="UP000004371"/>
    </source>
</evidence>
<sequence>MLKKAISGAAISLALASHSYAQAPKVAVDIAPLHSLVAQVMDGVAEPELLIRPEVSPHEYHLRPSDAKALSEADVVFWIGEGLTPWLEKPLSSLAGSANKIEMMEVKGTTLYDFREGATFESHHHHDEEHDDDHQDHKEEDHHAHEQQHGHHQGHDPHVWLDPKNAEVWVNVIAETLAQTDSQNEQVYKDNARATISRLHQLSDDIEQQAKELNGIKFIVFHDAYQYFEQRFSLSASGAISVSDASKPSPARISEIRDTVKELGVTCVFTEPQYNPQMVNSVFKNSTIKTIGTMDPLGANIAVGKGHYNAVLNAMIASLSQCQR</sequence>
<dbReference type="STRING" id="945543.VIBR0546_12562"/>
<comment type="caution">
    <text evidence="8">The sequence shown here is derived from an EMBL/GenBank/DDBJ whole genome shotgun (WGS) entry which is preliminary data.</text>
</comment>
<dbReference type="SUPFAM" id="SSF53807">
    <property type="entry name" value="Helical backbone' metal receptor"/>
    <property type="match status" value="1"/>
</dbReference>
<organism evidence="8 9">
    <name type="scientific">Vibrio brasiliensis LMG 20546</name>
    <dbReference type="NCBI Taxonomy" id="945543"/>
    <lineage>
        <taxon>Bacteria</taxon>
        <taxon>Pseudomonadati</taxon>
        <taxon>Pseudomonadota</taxon>
        <taxon>Gammaproteobacteria</taxon>
        <taxon>Vibrionales</taxon>
        <taxon>Vibrionaceae</taxon>
        <taxon>Vibrio</taxon>
        <taxon>Vibrio oreintalis group</taxon>
    </lineage>
</organism>
<dbReference type="EMBL" id="AEVS01000008">
    <property type="protein sequence ID" value="EGA67469.1"/>
    <property type="molecule type" value="Genomic_DNA"/>
</dbReference>
<dbReference type="eggNOG" id="COG4531">
    <property type="taxonomic scope" value="Bacteria"/>
</dbReference>
<gene>
    <name evidence="8" type="ORF">VIBR0546_12562</name>
</gene>
<evidence type="ECO:0000256" key="2">
    <source>
        <dbReference type="ARBA" id="ARBA00015915"/>
    </source>
</evidence>
<evidence type="ECO:0000256" key="4">
    <source>
        <dbReference type="ARBA" id="ARBA00022729"/>
    </source>
</evidence>
<reference evidence="8 9" key="1">
    <citation type="journal article" date="2012" name="Int. J. Syst. Evol. Microbiol.">
        <title>Vibrio caribbeanicus sp. nov., isolated from the marine sponge Scleritoderma cyanea.</title>
        <authorList>
            <person name="Hoffmann M."/>
            <person name="Monday S.R."/>
            <person name="Allard M.W."/>
            <person name="Strain E.A."/>
            <person name="Whittaker P."/>
            <person name="Naum M."/>
            <person name="McCarthy P.J."/>
            <person name="Lopez J.V."/>
            <person name="Fischer M."/>
            <person name="Brown E.W."/>
        </authorList>
    </citation>
    <scope>NUCLEOTIDE SEQUENCE [LARGE SCALE GENOMIC DNA]</scope>
    <source>
        <strain evidence="8 9">LMG 20546</strain>
    </source>
</reference>
<dbReference type="InterPro" id="IPR050492">
    <property type="entry name" value="Bact_metal-bind_prot9"/>
</dbReference>
<comment type="similarity">
    <text evidence="1">Belongs to the bacterial solute-binding protein 9 family.</text>
</comment>
<dbReference type="OrthoDB" id="7346865at2"/>
<protein>
    <recommendedName>
        <fullName evidence="2">High-affinity zinc uptake system protein ZnuA</fullName>
    </recommendedName>
</protein>
<dbReference type="Proteomes" id="UP000004371">
    <property type="component" value="Unassembled WGS sequence"/>
</dbReference>
<keyword evidence="3" id="KW-0813">Transport</keyword>
<accession>E8LP07</accession>
<keyword evidence="4 7" id="KW-0732">Signal</keyword>
<evidence type="ECO:0000313" key="8">
    <source>
        <dbReference type="EMBL" id="EGA67469.1"/>
    </source>
</evidence>
<name>E8LP07_9VIBR</name>
<proteinExistence type="inferred from homology"/>
<feature type="chain" id="PRO_5003227363" description="High-affinity zinc uptake system protein ZnuA" evidence="7">
    <location>
        <begin position="22"/>
        <end position="324"/>
    </location>
</feature>
<evidence type="ECO:0000256" key="6">
    <source>
        <dbReference type="SAM" id="MobiDB-lite"/>
    </source>
</evidence>
<dbReference type="GO" id="GO:0046872">
    <property type="term" value="F:metal ion binding"/>
    <property type="evidence" value="ECO:0007669"/>
    <property type="project" value="InterPro"/>
</dbReference>
<dbReference type="Gene3D" id="3.40.50.1980">
    <property type="entry name" value="Nitrogenase molybdenum iron protein domain"/>
    <property type="match status" value="2"/>
</dbReference>
<evidence type="ECO:0000256" key="3">
    <source>
        <dbReference type="ARBA" id="ARBA00022448"/>
    </source>
</evidence>
<dbReference type="RefSeq" id="WP_006877569.1">
    <property type="nucleotide sequence ID" value="NZ_AEVS01000008.1"/>
</dbReference>
<evidence type="ECO:0000256" key="1">
    <source>
        <dbReference type="ARBA" id="ARBA00011028"/>
    </source>
</evidence>
<dbReference type="PANTHER" id="PTHR42953:SF3">
    <property type="entry name" value="HIGH-AFFINITY ZINC UPTAKE SYSTEM PROTEIN ZNUA"/>
    <property type="match status" value="1"/>
</dbReference>
<keyword evidence="9" id="KW-1185">Reference proteome</keyword>
<dbReference type="AlphaFoldDB" id="E8LP07"/>